<keyword evidence="11" id="KW-0408">Iron</keyword>
<keyword evidence="14" id="KW-1185">Reference proteome</keyword>
<comment type="pathway">
    <text evidence="2">Alkene biosynthesis; ethylene biosynthesis via 2-oxoglutarate.</text>
</comment>
<reference evidence="14" key="1">
    <citation type="journal article" date="2019" name="Int. J. Syst. Evol. Microbiol.">
        <title>The Global Catalogue of Microorganisms (GCM) 10K type strain sequencing project: providing services to taxonomists for standard genome sequencing and annotation.</title>
        <authorList>
            <consortium name="The Broad Institute Genomics Platform"/>
            <consortium name="The Broad Institute Genome Sequencing Center for Infectious Disease"/>
            <person name="Wu L."/>
            <person name="Ma J."/>
        </authorList>
    </citation>
    <scope>NUCLEOTIDE SEQUENCE [LARGE SCALE GENOMIC DNA]</scope>
    <source>
        <strain evidence="14">CCM 7491</strain>
    </source>
</reference>
<dbReference type="PRINTS" id="PR00682">
    <property type="entry name" value="IPNSYNTHASE"/>
</dbReference>
<sequence length="332" mass="36122">MSATASASQVEKAAELNLPIVDISGLRGASASERSKVATAIRQACLDKGFFYCVGHGVAASTMQRLFDASAEFFALPMDRKLDVAMSRSKANRGYEPLRGQTLEAGAPPDLKEGYYIGRDVPADDEQALKYFNTGPNVWPAGLAGFEAVTSAYFAEMRSLAGVLLEGIALSLGLDADFFTTLEQDPIATLRLLHYPPQAANPHPDEKGCGAHTDFGGITILLQDNVGGLQVWDHDQSLWLDAVPVPGAFVINLGDLIARWTNDTYRSTRHRVINASGQERYSAPFFFCGNPAQRIECIQSCLEPGEGAKYAAVTVDEHMRERYAATYKRSFD</sequence>
<organism evidence="13 14">
    <name type="scientific">Sphingobium rhizovicinum</name>
    <dbReference type="NCBI Taxonomy" id="432308"/>
    <lineage>
        <taxon>Bacteria</taxon>
        <taxon>Pseudomonadati</taxon>
        <taxon>Pseudomonadota</taxon>
        <taxon>Alphaproteobacteria</taxon>
        <taxon>Sphingomonadales</taxon>
        <taxon>Sphingomonadaceae</taxon>
        <taxon>Sphingobium</taxon>
    </lineage>
</organism>
<evidence type="ECO:0000313" key="14">
    <source>
        <dbReference type="Proteomes" id="UP001595681"/>
    </source>
</evidence>
<dbReference type="InterPro" id="IPR050231">
    <property type="entry name" value="Iron_ascorbate_oxido_reductase"/>
</dbReference>
<dbReference type="Pfam" id="PF03171">
    <property type="entry name" value="2OG-FeII_Oxy"/>
    <property type="match status" value="1"/>
</dbReference>
<evidence type="ECO:0000256" key="8">
    <source>
        <dbReference type="ARBA" id="ARBA00031282"/>
    </source>
</evidence>
<evidence type="ECO:0000256" key="10">
    <source>
        <dbReference type="ARBA" id="ARBA00049359"/>
    </source>
</evidence>
<comment type="cofactor">
    <cofactor evidence="1">
        <name>Fe(2+)</name>
        <dbReference type="ChEBI" id="CHEBI:29033"/>
    </cofactor>
</comment>
<comment type="catalytic activity">
    <reaction evidence="10">
        <text>L-arginine + 2-oxoglutarate + O2 = guanidine + L-glutamate 5-semialdehyde + succinate + CO2</text>
        <dbReference type="Rhea" id="RHEA:31535"/>
        <dbReference type="ChEBI" id="CHEBI:15379"/>
        <dbReference type="ChEBI" id="CHEBI:16526"/>
        <dbReference type="ChEBI" id="CHEBI:16810"/>
        <dbReference type="ChEBI" id="CHEBI:30031"/>
        <dbReference type="ChEBI" id="CHEBI:30087"/>
        <dbReference type="ChEBI" id="CHEBI:32682"/>
        <dbReference type="ChEBI" id="CHEBI:58066"/>
        <dbReference type="EC" id="1.14.20.7"/>
    </reaction>
</comment>
<gene>
    <name evidence="13" type="ORF">ACFOKF_24140</name>
</gene>
<dbReference type="InterPro" id="IPR027443">
    <property type="entry name" value="IPNS-like_sf"/>
</dbReference>
<protein>
    <recommendedName>
        <fullName evidence="5">2-oxoglutarate-dependent ethylene/succinate-forming enzyme</fullName>
        <ecNumber evidence="4">1.13.12.19</ecNumber>
        <ecNumber evidence="3">1.14.20.7</ecNumber>
    </recommendedName>
    <alternativeName>
        <fullName evidence="7">2-oxoglutarate dioxygenase (ethylene-forming)</fullName>
    </alternativeName>
    <alternativeName>
        <fullName evidence="8">2-oxoglutarate/L-arginine monooxygenase/decarboxylase (succinate-forming)</fullName>
    </alternativeName>
</protein>
<evidence type="ECO:0000256" key="3">
    <source>
        <dbReference type="ARBA" id="ARBA00012293"/>
    </source>
</evidence>
<evidence type="ECO:0000256" key="7">
    <source>
        <dbReference type="ARBA" id="ARBA00031011"/>
    </source>
</evidence>
<dbReference type="InterPro" id="IPR026992">
    <property type="entry name" value="DIOX_N"/>
</dbReference>
<comment type="caution">
    <text evidence="13">The sequence shown here is derived from an EMBL/GenBank/DDBJ whole genome shotgun (WGS) entry which is preliminary data.</text>
</comment>
<name>A0ABV7NMF5_9SPHN</name>
<proteinExistence type="inferred from homology"/>
<dbReference type="PROSITE" id="PS51471">
    <property type="entry name" value="FE2OG_OXY"/>
    <property type="match status" value="1"/>
</dbReference>
<comment type="similarity">
    <text evidence="11">Belongs to the iron/ascorbate-dependent oxidoreductase family.</text>
</comment>
<dbReference type="InterPro" id="IPR005123">
    <property type="entry name" value="Oxoglu/Fe-dep_dioxygenase_dom"/>
</dbReference>
<dbReference type="SUPFAM" id="SSF51197">
    <property type="entry name" value="Clavaminate synthase-like"/>
    <property type="match status" value="1"/>
</dbReference>
<dbReference type="EMBL" id="JBHRVU010000005">
    <property type="protein sequence ID" value="MFC3444241.1"/>
    <property type="molecule type" value="Genomic_DNA"/>
</dbReference>
<evidence type="ECO:0000256" key="4">
    <source>
        <dbReference type="ARBA" id="ARBA00012531"/>
    </source>
</evidence>
<keyword evidence="11" id="KW-0479">Metal-binding</keyword>
<dbReference type="InterPro" id="IPR044861">
    <property type="entry name" value="IPNS-like_FE2OG_OXY"/>
</dbReference>
<evidence type="ECO:0000256" key="2">
    <source>
        <dbReference type="ARBA" id="ARBA00004767"/>
    </source>
</evidence>
<evidence type="ECO:0000256" key="11">
    <source>
        <dbReference type="RuleBase" id="RU003682"/>
    </source>
</evidence>
<accession>A0ABV7NMF5</accession>
<dbReference type="RefSeq" id="WP_051585540.1">
    <property type="nucleotide sequence ID" value="NZ_JBHRVU010000005.1"/>
</dbReference>
<keyword evidence="6" id="KW-0266">Ethylene biosynthesis</keyword>
<dbReference type="EC" id="1.14.20.7" evidence="3"/>
<evidence type="ECO:0000256" key="9">
    <source>
        <dbReference type="ARBA" id="ARBA00047725"/>
    </source>
</evidence>
<comment type="catalytic activity">
    <reaction evidence="9">
        <text>2-oxoglutarate + O2 + 2 H(+) = ethene + 3 CO2 + H2O</text>
        <dbReference type="Rhea" id="RHEA:31523"/>
        <dbReference type="ChEBI" id="CHEBI:15377"/>
        <dbReference type="ChEBI" id="CHEBI:15378"/>
        <dbReference type="ChEBI" id="CHEBI:15379"/>
        <dbReference type="ChEBI" id="CHEBI:16526"/>
        <dbReference type="ChEBI" id="CHEBI:16810"/>
        <dbReference type="ChEBI" id="CHEBI:18153"/>
        <dbReference type="EC" id="1.13.12.19"/>
    </reaction>
</comment>
<dbReference type="Proteomes" id="UP001595681">
    <property type="component" value="Unassembled WGS sequence"/>
</dbReference>
<evidence type="ECO:0000256" key="5">
    <source>
        <dbReference type="ARBA" id="ARBA00019045"/>
    </source>
</evidence>
<dbReference type="GO" id="GO:0051213">
    <property type="term" value="F:dioxygenase activity"/>
    <property type="evidence" value="ECO:0007669"/>
    <property type="project" value="UniProtKB-KW"/>
</dbReference>
<evidence type="ECO:0000313" key="13">
    <source>
        <dbReference type="EMBL" id="MFC3444241.1"/>
    </source>
</evidence>
<keyword evidence="13" id="KW-0223">Dioxygenase</keyword>
<dbReference type="Pfam" id="PF14226">
    <property type="entry name" value="DIOX_N"/>
    <property type="match status" value="1"/>
</dbReference>
<evidence type="ECO:0000256" key="6">
    <source>
        <dbReference type="ARBA" id="ARBA00022666"/>
    </source>
</evidence>
<feature type="domain" description="Fe2OG dioxygenase" evidence="12">
    <location>
        <begin position="186"/>
        <end position="289"/>
    </location>
</feature>
<evidence type="ECO:0000256" key="1">
    <source>
        <dbReference type="ARBA" id="ARBA00001954"/>
    </source>
</evidence>
<dbReference type="Gene3D" id="2.60.120.330">
    <property type="entry name" value="B-lactam Antibiotic, Isopenicillin N Synthase, Chain"/>
    <property type="match status" value="1"/>
</dbReference>
<evidence type="ECO:0000259" key="12">
    <source>
        <dbReference type="PROSITE" id="PS51471"/>
    </source>
</evidence>
<keyword evidence="11" id="KW-0560">Oxidoreductase</keyword>
<dbReference type="PANTHER" id="PTHR47990">
    <property type="entry name" value="2-OXOGLUTARATE (2OG) AND FE(II)-DEPENDENT OXYGENASE SUPERFAMILY PROTEIN-RELATED"/>
    <property type="match status" value="1"/>
</dbReference>
<dbReference type="EC" id="1.13.12.19" evidence="4"/>